<evidence type="ECO:0000313" key="3">
    <source>
        <dbReference type="Proteomes" id="UP001324427"/>
    </source>
</evidence>
<protein>
    <recommendedName>
        <fullName evidence="1">Heterokaryon incompatibility domain-containing protein</fullName>
    </recommendedName>
</protein>
<dbReference type="EMBL" id="JAVFHQ010000079">
    <property type="protein sequence ID" value="KAK4539934.1"/>
    <property type="molecule type" value="Genomic_DNA"/>
</dbReference>
<comment type="caution">
    <text evidence="2">The sequence shown here is derived from an EMBL/GenBank/DDBJ whole genome shotgun (WGS) entry which is preliminary data.</text>
</comment>
<proteinExistence type="predicted"/>
<feature type="domain" description="Heterokaryon incompatibility" evidence="1">
    <location>
        <begin position="119"/>
        <end position="276"/>
    </location>
</feature>
<evidence type="ECO:0000259" key="1">
    <source>
        <dbReference type="Pfam" id="PF06985"/>
    </source>
</evidence>
<dbReference type="Proteomes" id="UP001324427">
    <property type="component" value="Unassembled WGS sequence"/>
</dbReference>
<accession>A0AAV9J5K1</accession>
<dbReference type="Pfam" id="PF06985">
    <property type="entry name" value="HET"/>
    <property type="match status" value="1"/>
</dbReference>
<evidence type="ECO:0000313" key="2">
    <source>
        <dbReference type="EMBL" id="KAK4539934.1"/>
    </source>
</evidence>
<gene>
    <name evidence="2" type="ORF">LTR36_009976</name>
</gene>
<reference evidence="2 3" key="1">
    <citation type="submission" date="2021-11" db="EMBL/GenBank/DDBJ databases">
        <title>Black yeast isolated from Biological Soil Crust.</title>
        <authorList>
            <person name="Kurbessoian T."/>
        </authorList>
    </citation>
    <scope>NUCLEOTIDE SEQUENCE [LARGE SCALE GENOMIC DNA]</scope>
    <source>
        <strain evidence="2 3">CCFEE 5522</strain>
    </source>
</reference>
<dbReference type="PANTHER" id="PTHR33112">
    <property type="entry name" value="DOMAIN PROTEIN, PUTATIVE-RELATED"/>
    <property type="match status" value="1"/>
</dbReference>
<keyword evidence="3" id="KW-1185">Reference proteome</keyword>
<dbReference type="InterPro" id="IPR010730">
    <property type="entry name" value="HET"/>
</dbReference>
<dbReference type="AlphaFoldDB" id="A0AAV9J5K1"/>
<dbReference type="PANTHER" id="PTHR33112:SF1">
    <property type="entry name" value="HETEROKARYON INCOMPATIBILITY DOMAIN-CONTAINING PROTEIN"/>
    <property type="match status" value="1"/>
</dbReference>
<name>A0AAV9J5K1_9PEZI</name>
<sequence>MLDPLNRATRSGDIPKFFQLGVNINYGSSAWFRVYDPVNYIHSRANSNRATLERRPLKGCFAVVQLEEWLRSCEASHQHNKDSYAQRPSSLTSLISQRRFKVVDVFSGAVVAVSKPERYLALSYVCGNATDQYVAKRHQAEAATSDAVKGSKVIPSVDFDSSPLTIRDAAALVRGIGERYLWVDCLCIDQFNVEEKAAVIARMDAIYTNSWFTIIAAGGLDAEAGLQRMRDRPERGEVPLEVASQAGSITFLPPRATLSDQLRRAKWTSRAWTYQERLLSARCVIFTETEVFFTCEAVLRTEGYDLVYHDAQGSIQAKPTRRRDNTKLLRLADRLTGDQDLGFDAYDEAVRTYTKKDLTKIGDRTDAFLGILNRFHHVRGAESDGEARHRLALSGLPLRWFGAALLWDWYGEVSPTRIEFIAIGTRHIPSWSWTGWSGPIFYDFNAVGDKSDLPGTTAVAIDEANILLEAGAGIRTSHPDPQLCEASRPGAVTIHMFTKSIPCHLTRSSLQRKYLGETEKDDTFVVGYDVHVALTESHNSFWDRFHNVCPEGAIAADRRRLDASLRDGTPSLRLAKNVAIRIPFADLDQIEWVVFDDDLTSGLSGLLVRRCGNGNMVERIGAMLPRILLHPTLHQQQESMRGQRVESNNAVFLGQLWQDTYVQLQ</sequence>
<organism evidence="2 3">
    <name type="scientific">Oleoguttula mirabilis</name>
    <dbReference type="NCBI Taxonomy" id="1507867"/>
    <lineage>
        <taxon>Eukaryota</taxon>
        <taxon>Fungi</taxon>
        <taxon>Dikarya</taxon>
        <taxon>Ascomycota</taxon>
        <taxon>Pezizomycotina</taxon>
        <taxon>Dothideomycetes</taxon>
        <taxon>Dothideomycetidae</taxon>
        <taxon>Mycosphaerellales</taxon>
        <taxon>Teratosphaeriaceae</taxon>
        <taxon>Oleoguttula</taxon>
    </lineage>
</organism>